<evidence type="ECO:0000313" key="2">
    <source>
        <dbReference type="Proteomes" id="UP000271098"/>
    </source>
</evidence>
<organism evidence="3">
    <name type="scientific">Gongylonema pulchrum</name>
    <dbReference type="NCBI Taxonomy" id="637853"/>
    <lineage>
        <taxon>Eukaryota</taxon>
        <taxon>Metazoa</taxon>
        <taxon>Ecdysozoa</taxon>
        <taxon>Nematoda</taxon>
        <taxon>Chromadorea</taxon>
        <taxon>Rhabditida</taxon>
        <taxon>Spirurina</taxon>
        <taxon>Spiruromorpha</taxon>
        <taxon>Spiruroidea</taxon>
        <taxon>Gongylonematidae</taxon>
        <taxon>Gongylonema</taxon>
    </lineage>
</organism>
<keyword evidence="2" id="KW-1185">Reference proteome</keyword>
<proteinExistence type="predicted"/>
<reference evidence="1 2" key="2">
    <citation type="submission" date="2018-11" db="EMBL/GenBank/DDBJ databases">
        <authorList>
            <consortium name="Pathogen Informatics"/>
        </authorList>
    </citation>
    <scope>NUCLEOTIDE SEQUENCE [LARGE SCALE GENOMIC DNA]</scope>
</reference>
<dbReference type="WBParaSite" id="GPUH_0000975701-mRNA-1">
    <property type="protein sequence ID" value="GPUH_0000975701-mRNA-1"/>
    <property type="gene ID" value="GPUH_0000975701"/>
</dbReference>
<dbReference type="EMBL" id="UYRT01033355">
    <property type="protein sequence ID" value="VDK76688.1"/>
    <property type="molecule type" value="Genomic_DNA"/>
</dbReference>
<sequence>MCKITHSYGEMENGRAGASRLLGYREKCYRDTVDCRDTVERTKYHSREFGIIWALKKREFRVSITVAAAAGRPQKQCSALPNETYFMVFIKNIIKASNPVRTISGKQKSLGCAHRGPH</sequence>
<dbReference type="Proteomes" id="UP000271098">
    <property type="component" value="Unassembled WGS sequence"/>
</dbReference>
<evidence type="ECO:0000313" key="1">
    <source>
        <dbReference type="EMBL" id="VDK76688.1"/>
    </source>
</evidence>
<dbReference type="AlphaFoldDB" id="A0A183DM05"/>
<protein>
    <submittedName>
        <fullName evidence="1 3">Uncharacterized protein</fullName>
    </submittedName>
</protein>
<evidence type="ECO:0000313" key="3">
    <source>
        <dbReference type="WBParaSite" id="GPUH_0000975701-mRNA-1"/>
    </source>
</evidence>
<accession>A0A183DM05</accession>
<name>A0A183DM05_9BILA</name>
<reference evidence="3" key="1">
    <citation type="submission" date="2016-06" db="UniProtKB">
        <authorList>
            <consortium name="WormBaseParasite"/>
        </authorList>
    </citation>
    <scope>IDENTIFICATION</scope>
</reference>
<gene>
    <name evidence="1" type="ORF">GPUH_LOCUS9740</name>
</gene>